<dbReference type="Gene3D" id="3.30.200.20">
    <property type="entry name" value="Phosphorylase Kinase, domain 1"/>
    <property type="match status" value="1"/>
</dbReference>
<dbReference type="STRING" id="3218.A0A2K1JHE2"/>
<dbReference type="EMBL" id="ABEU02000014">
    <property type="protein sequence ID" value="PNR40972.1"/>
    <property type="molecule type" value="Genomic_DNA"/>
</dbReference>
<dbReference type="SMART" id="SM00220">
    <property type="entry name" value="S_TKc"/>
    <property type="match status" value="1"/>
</dbReference>
<evidence type="ECO:0000313" key="2">
    <source>
        <dbReference type="EMBL" id="PNR40972.1"/>
    </source>
</evidence>
<dbReference type="Proteomes" id="UP000006727">
    <property type="component" value="Chromosome 14"/>
</dbReference>
<name>A0A2K1JHE2_PHYPA</name>
<evidence type="ECO:0000259" key="1">
    <source>
        <dbReference type="PROSITE" id="PS50011"/>
    </source>
</evidence>
<dbReference type="InterPro" id="IPR008271">
    <property type="entry name" value="Ser/Thr_kinase_AS"/>
</dbReference>
<accession>A0A2K1JHE2</accession>
<dbReference type="Pfam" id="PF00069">
    <property type="entry name" value="Pkinase"/>
    <property type="match status" value="1"/>
</dbReference>
<dbReference type="InterPro" id="IPR000719">
    <property type="entry name" value="Prot_kinase_dom"/>
</dbReference>
<dbReference type="Gramene" id="Pp3c14_11590V3.1">
    <property type="protein sequence ID" value="Pp3c14_11590V3.1"/>
    <property type="gene ID" value="Pp3c14_11590"/>
</dbReference>
<keyword evidence="4" id="KW-1185">Reference proteome</keyword>
<dbReference type="AlphaFoldDB" id="A0A2K1JHE2"/>
<organism evidence="2">
    <name type="scientific">Physcomitrium patens</name>
    <name type="common">Spreading-leaved earth moss</name>
    <name type="synonym">Physcomitrella patens</name>
    <dbReference type="NCBI Taxonomy" id="3218"/>
    <lineage>
        <taxon>Eukaryota</taxon>
        <taxon>Viridiplantae</taxon>
        <taxon>Streptophyta</taxon>
        <taxon>Embryophyta</taxon>
        <taxon>Bryophyta</taxon>
        <taxon>Bryophytina</taxon>
        <taxon>Bryopsida</taxon>
        <taxon>Funariidae</taxon>
        <taxon>Funariales</taxon>
        <taxon>Funariaceae</taxon>
        <taxon>Physcomitrium</taxon>
    </lineage>
</organism>
<proteinExistence type="predicted"/>
<dbReference type="GO" id="GO:0004672">
    <property type="term" value="F:protein kinase activity"/>
    <property type="evidence" value="ECO:0007669"/>
    <property type="project" value="InterPro"/>
</dbReference>
<dbReference type="GO" id="GO:0005524">
    <property type="term" value="F:ATP binding"/>
    <property type="evidence" value="ECO:0007669"/>
    <property type="project" value="InterPro"/>
</dbReference>
<protein>
    <recommendedName>
        <fullName evidence="1">Protein kinase domain-containing protein</fullName>
    </recommendedName>
</protein>
<dbReference type="FunFam" id="1.10.510.10:FF:000284">
    <property type="entry name" value="Putative receptor-like serine/threonine-protein kinase"/>
    <property type="match status" value="1"/>
</dbReference>
<dbReference type="InterPro" id="IPR011009">
    <property type="entry name" value="Kinase-like_dom_sf"/>
</dbReference>
<reference evidence="2 4" key="2">
    <citation type="journal article" date="2018" name="Plant J.">
        <title>The Physcomitrella patens chromosome-scale assembly reveals moss genome structure and evolution.</title>
        <authorList>
            <person name="Lang D."/>
            <person name="Ullrich K.K."/>
            <person name="Murat F."/>
            <person name="Fuchs J."/>
            <person name="Jenkins J."/>
            <person name="Haas F.B."/>
            <person name="Piednoel M."/>
            <person name="Gundlach H."/>
            <person name="Van Bel M."/>
            <person name="Meyberg R."/>
            <person name="Vives C."/>
            <person name="Morata J."/>
            <person name="Symeonidi A."/>
            <person name="Hiss M."/>
            <person name="Muchero W."/>
            <person name="Kamisugi Y."/>
            <person name="Saleh O."/>
            <person name="Blanc G."/>
            <person name="Decker E.L."/>
            <person name="van Gessel N."/>
            <person name="Grimwood J."/>
            <person name="Hayes R.D."/>
            <person name="Graham S.W."/>
            <person name="Gunter L.E."/>
            <person name="McDaniel S.F."/>
            <person name="Hoernstein S.N.W."/>
            <person name="Larsson A."/>
            <person name="Li F.W."/>
            <person name="Perroud P.F."/>
            <person name="Phillips J."/>
            <person name="Ranjan P."/>
            <person name="Rokshar D.S."/>
            <person name="Rothfels C.J."/>
            <person name="Schneider L."/>
            <person name="Shu S."/>
            <person name="Stevenson D.W."/>
            <person name="Thummler F."/>
            <person name="Tillich M."/>
            <person name="Villarreal Aguilar J.C."/>
            <person name="Widiez T."/>
            <person name="Wong G.K."/>
            <person name="Wymore A."/>
            <person name="Zhang Y."/>
            <person name="Zimmer A.D."/>
            <person name="Quatrano R.S."/>
            <person name="Mayer K.F.X."/>
            <person name="Goodstein D."/>
            <person name="Casacuberta J.M."/>
            <person name="Vandepoele K."/>
            <person name="Reski R."/>
            <person name="Cuming A.C."/>
            <person name="Tuskan G.A."/>
            <person name="Maumus F."/>
            <person name="Salse J."/>
            <person name="Schmutz J."/>
            <person name="Rensing S.A."/>
        </authorList>
    </citation>
    <scope>NUCLEOTIDE SEQUENCE [LARGE SCALE GENOMIC DNA]</scope>
    <source>
        <strain evidence="3 4">cv. Gransden 2004</strain>
    </source>
</reference>
<evidence type="ECO:0000313" key="3">
    <source>
        <dbReference type="EnsemblPlants" id="Pp3c14_11590V3.1"/>
    </source>
</evidence>
<reference evidence="2 4" key="1">
    <citation type="journal article" date="2008" name="Science">
        <title>The Physcomitrella genome reveals evolutionary insights into the conquest of land by plants.</title>
        <authorList>
            <person name="Rensing S."/>
            <person name="Lang D."/>
            <person name="Zimmer A."/>
            <person name="Terry A."/>
            <person name="Salamov A."/>
            <person name="Shapiro H."/>
            <person name="Nishiyama T."/>
            <person name="Perroud P.-F."/>
            <person name="Lindquist E."/>
            <person name="Kamisugi Y."/>
            <person name="Tanahashi T."/>
            <person name="Sakakibara K."/>
            <person name="Fujita T."/>
            <person name="Oishi K."/>
            <person name="Shin-I T."/>
            <person name="Kuroki Y."/>
            <person name="Toyoda A."/>
            <person name="Suzuki Y."/>
            <person name="Hashimoto A."/>
            <person name="Yamaguchi K."/>
            <person name="Sugano A."/>
            <person name="Kohara Y."/>
            <person name="Fujiyama A."/>
            <person name="Anterola A."/>
            <person name="Aoki S."/>
            <person name="Ashton N."/>
            <person name="Barbazuk W.B."/>
            <person name="Barker E."/>
            <person name="Bennetzen J."/>
            <person name="Bezanilla M."/>
            <person name="Blankenship R."/>
            <person name="Cho S.H."/>
            <person name="Dutcher S."/>
            <person name="Estelle M."/>
            <person name="Fawcett J.A."/>
            <person name="Gundlach H."/>
            <person name="Hanada K."/>
            <person name="Heyl A."/>
            <person name="Hicks K.A."/>
            <person name="Hugh J."/>
            <person name="Lohr M."/>
            <person name="Mayer K."/>
            <person name="Melkozernov A."/>
            <person name="Murata T."/>
            <person name="Nelson D."/>
            <person name="Pils B."/>
            <person name="Prigge M."/>
            <person name="Reiss B."/>
            <person name="Renner T."/>
            <person name="Rombauts S."/>
            <person name="Rushton P."/>
            <person name="Sanderfoot A."/>
            <person name="Schween G."/>
            <person name="Shiu S.-H."/>
            <person name="Stueber K."/>
            <person name="Theodoulou F.L."/>
            <person name="Tu H."/>
            <person name="Van de Peer Y."/>
            <person name="Verrier P.J."/>
            <person name="Waters E."/>
            <person name="Wood A."/>
            <person name="Yang L."/>
            <person name="Cove D."/>
            <person name="Cuming A."/>
            <person name="Hasebe M."/>
            <person name="Lucas S."/>
            <person name="Mishler D.B."/>
            <person name="Reski R."/>
            <person name="Grigoriev I."/>
            <person name="Quatrano R.S."/>
            <person name="Boore J.L."/>
        </authorList>
    </citation>
    <scope>NUCLEOTIDE SEQUENCE [LARGE SCALE GENOMIC DNA]</scope>
    <source>
        <strain evidence="3 4">cv. Gransden 2004</strain>
    </source>
</reference>
<gene>
    <name evidence="3" type="primary">LOC112291194</name>
    <name evidence="2" type="ORF">PHYPA_018375</name>
</gene>
<dbReference type="EnsemblPlants" id="Pp3c14_11590V3.1">
    <property type="protein sequence ID" value="Pp3c14_11590V3.1"/>
    <property type="gene ID" value="Pp3c14_11590"/>
</dbReference>
<dbReference type="PROSITE" id="PS50011">
    <property type="entry name" value="PROTEIN_KINASE_DOM"/>
    <property type="match status" value="1"/>
</dbReference>
<evidence type="ECO:0000313" key="4">
    <source>
        <dbReference type="Proteomes" id="UP000006727"/>
    </source>
</evidence>
<reference evidence="3" key="3">
    <citation type="submission" date="2020-12" db="UniProtKB">
        <authorList>
            <consortium name="EnsemblPlants"/>
        </authorList>
    </citation>
    <scope>IDENTIFICATION</scope>
</reference>
<dbReference type="PANTHER" id="PTHR47987">
    <property type="entry name" value="OS08G0249100 PROTEIN"/>
    <property type="match status" value="1"/>
</dbReference>
<sequence length="697" mass="78544">MLHTCSRLSQKAGNGSCNVQFKFSSSLGGSIMYLFNCSEPSLLDTCVMICSWICIQFCMENNSLVRYCSRLLPFTCTVIVLEHCQNYSPRKKGGLRADPTSTKMIKKLRRSFRSFGRTKKTSLDECGGDLDDRPRPSDVALSFVCKAIRRDEQDYEQIYHSAELETCYLSDTSLSQEFGRNPRKLMDFPAKTECSSEFTFQDQNDTHPSKVKPPRSPLHRILSDKTRSVFNRIDRRASSVDWTLHLPNRNKELSKSPTLVMTEEIYAKILQEIARDAFVCVPISLNAKEFSVPDIIGRNTSLAQRMKVLCLDRKCSSFSREEIEAGTCNFSASNMVGRGGGSEVYKWKMPDGKVAAVKRLNRGPKSEEELLNDVDINTSLSAHPHIVRLLGYCVDSSHLILVYEYLSEGSVESRLHARTNAPTLPWLVRFKVAVGIAKALDCLHNGTSRPVIHRDVKTANILLTADFEPQLSDFGLAKWAPKKASHILCDDVLGTFGYLAPEYFMYGRVNNKTDVYALGVVLLELITGRMPIDNTSPKGQENLVNWVRPLLHENNHDKIVDPRLEGVYDVEQMNRMILAASLCVQLSPQRRPQMSQVLQILCSSYGRLQNMHLRPDEREDSLLMELEEELEEGDFNIVESSTFDECTTDIQTHLALAMLGVEDELVLHSGVNQSGVALPHSSDYLDGRFIPSSRLIT</sequence>
<dbReference type="PANTHER" id="PTHR47987:SF11">
    <property type="entry name" value="RECEPTOR-LIKE CYTOSOLIC SERINE_THREONINE-PROTEIN KINASE RBK1 ISOFORM X1"/>
    <property type="match status" value="1"/>
</dbReference>
<dbReference type="InterPro" id="IPR046958">
    <property type="entry name" value="RBK1/2/STUNTED"/>
</dbReference>
<dbReference type="SUPFAM" id="SSF56112">
    <property type="entry name" value="Protein kinase-like (PK-like)"/>
    <property type="match status" value="1"/>
</dbReference>
<dbReference type="PROSITE" id="PS00108">
    <property type="entry name" value="PROTEIN_KINASE_ST"/>
    <property type="match status" value="1"/>
</dbReference>
<feature type="domain" description="Protein kinase" evidence="1">
    <location>
        <begin position="330"/>
        <end position="608"/>
    </location>
</feature>
<dbReference type="Gene3D" id="1.10.510.10">
    <property type="entry name" value="Transferase(Phosphotransferase) domain 1"/>
    <property type="match status" value="1"/>
</dbReference>